<evidence type="ECO:0000256" key="5">
    <source>
        <dbReference type="ARBA" id="ARBA00023157"/>
    </source>
</evidence>
<dbReference type="InterPro" id="IPR021116">
    <property type="entry name" value="Calcitonin/adrenomedullin"/>
</dbReference>
<keyword evidence="9" id="KW-1185">Reference proteome</keyword>
<keyword evidence="3" id="KW-0964">Secreted</keyword>
<evidence type="ECO:0000256" key="3">
    <source>
        <dbReference type="ARBA" id="ARBA00022525"/>
    </source>
</evidence>
<sequence length="199" mass="22610">MRLALHTVICCCVFTMVLPLVKGATGELNSSQKKRFKVWLQSRMKRDLGNSLVTANEQYSDIHVGPQQGKNEKTVSTPLSFGLNSRPRRSASSKPSSCVLGTCVYHDLLHILHKINNDQREPIAPENKIGSEGYGRRRRRRSLLDVTELVLQTVRQGRGTEAADEDKSPQRFYSKDLQLDVQKERLLRLYGQSEKAWDT</sequence>
<dbReference type="AlphaFoldDB" id="A0A2U9BU69"/>
<dbReference type="GO" id="GO:0005615">
    <property type="term" value="C:extracellular space"/>
    <property type="evidence" value="ECO:0007669"/>
    <property type="project" value="TreeGrafter"/>
</dbReference>
<feature type="signal peptide" evidence="7">
    <location>
        <begin position="1"/>
        <end position="23"/>
    </location>
</feature>
<dbReference type="GO" id="GO:0005179">
    <property type="term" value="F:hormone activity"/>
    <property type="evidence" value="ECO:0007669"/>
    <property type="project" value="InterPro"/>
</dbReference>
<dbReference type="PANTHER" id="PTHR23414:SF3">
    <property type="entry name" value="PRO-ADRENOMEDULLIN"/>
    <property type="match status" value="1"/>
</dbReference>
<proteinExistence type="inferred from homology"/>
<evidence type="ECO:0000256" key="4">
    <source>
        <dbReference type="ARBA" id="ARBA00022729"/>
    </source>
</evidence>
<comment type="subcellular location">
    <subcellularLocation>
        <location evidence="1">Secreted</location>
    </subcellularLocation>
</comment>
<dbReference type="GO" id="GO:1990410">
    <property type="term" value="P:adrenomedullin receptor signaling pathway"/>
    <property type="evidence" value="ECO:0007669"/>
    <property type="project" value="TreeGrafter"/>
</dbReference>
<accession>A0A2U9BU69</accession>
<keyword evidence="5 6" id="KW-1015">Disulfide bond</keyword>
<dbReference type="GO" id="GO:0007189">
    <property type="term" value="P:adenylate cyclase-activating G protein-coupled receptor signaling pathway"/>
    <property type="evidence" value="ECO:0007669"/>
    <property type="project" value="TreeGrafter"/>
</dbReference>
<comment type="similarity">
    <text evidence="2">Belongs to the adrenomedullin family.</text>
</comment>
<feature type="chain" id="PRO_5016149915" evidence="7">
    <location>
        <begin position="24"/>
        <end position="199"/>
    </location>
</feature>
<evidence type="ECO:0000313" key="9">
    <source>
        <dbReference type="Proteomes" id="UP000246464"/>
    </source>
</evidence>
<dbReference type="STRING" id="52904.ENSSMAP00000030215"/>
<dbReference type="GO" id="GO:0031700">
    <property type="term" value="F:adrenomedullin receptor binding"/>
    <property type="evidence" value="ECO:0007669"/>
    <property type="project" value="TreeGrafter"/>
</dbReference>
<dbReference type="Pfam" id="PF00214">
    <property type="entry name" value="Calc_CGRP_IAPP"/>
    <property type="match status" value="1"/>
</dbReference>
<protein>
    <submittedName>
        <fullName evidence="8">Putative ADM-like</fullName>
    </submittedName>
</protein>
<organism evidence="8 9">
    <name type="scientific">Scophthalmus maximus</name>
    <name type="common">Turbot</name>
    <name type="synonym">Psetta maxima</name>
    <dbReference type="NCBI Taxonomy" id="52904"/>
    <lineage>
        <taxon>Eukaryota</taxon>
        <taxon>Metazoa</taxon>
        <taxon>Chordata</taxon>
        <taxon>Craniata</taxon>
        <taxon>Vertebrata</taxon>
        <taxon>Euteleostomi</taxon>
        <taxon>Actinopterygii</taxon>
        <taxon>Neopterygii</taxon>
        <taxon>Teleostei</taxon>
        <taxon>Neoteleostei</taxon>
        <taxon>Acanthomorphata</taxon>
        <taxon>Carangaria</taxon>
        <taxon>Pleuronectiformes</taxon>
        <taxon>Pleuronectoidei</taxon>
        <taxon>Scophthalmidae</taxon>
        <taxon>Scophthalmus</taxon>
    </lineage>
</organism>
<reference evidence="8 9" key="1">
    <citation type="submission" date="2017-12" db="EMBL/GenBank/DDBJ databases">
        <title>Integrating genomic resources of turbot (Scophthalmus maximus) in depth evaluation of genetic and physical mapping variation across individuals.</title>
        <authorList>
            <person name="Martinez P."/>
        </authorList>
    </citation>
    <scope>NUCLEOTIDE SEQUENCE [LARGE SCALE GENOMIC DNA]</scope>
</reference>
<feature type="disulfide bond" evidence="6">
    <location>
        <begin position="98"/>
        <end position="103"/>
    </location>
</feature>
<evidence type="ECO:0000256" key="1">
    <source>
        <dbReference type="ARBA" id="ARBA00004613"/>
    </source>
</evidence>
<name>A0A2U9BU69_SCOMX</name>
<dbReference type="Proteomes" id="UP000246464">
    <property type="component" value="Chromosome 10"/>
</dbReference>
<keyword evidence="4 7" id="KW-0732">Signal</keyword>
<dbReference type="EMBL" id="CP026252">
    <property type="protein sequence ID" value="AWP07778.1"/>
    <property type="molecule type" value="Genomic_DNA"/>
</dbReference>
<evidence type="ECO:0000256" key="2">
    <source>
        <dbReference type="ARBA" id="ARBA00010575"/>
    </source>
</evidence>
<dbReference type="PANTHER" id="PTHR23414">
    <property type="entry name" value="ADRENOMEDULLIN, ADM"/>
    <property type="match status" value="1"/>
</dbReference>
<gene>
    <name evidence="8" type="ORF">SMAX5B_003855</name>
</gene>
<dbReference type="InterPro" id="IPR051665">
    <property type="entry name" value="Adrenomedullin-reg_peptide"/>
</dbReference>
<dbReference type="GO" id="GO:0010460">
    <property type="term" value="P:positive regulation of heart rate"/>
    <property type="evidence" value="ECO:0007669"/>
    <property type="project" value="TreeGrafter"/>
</dbReference>
<dbReference type="GO" id="GO:0003073">
    <property type="term" value="P:regulation of systemic arterial blood pressure"/>
    <property type="evidence" value="ECO:0007669"/>
    <property type="project" value="TreeGrafter"/>
</dbReference>
<evidence type="ECO:0000313" key="8">
    <source>
        <dbReference type="EMBL" id="AWP07778.1"/>
    </source>
</evidence>
<evidence type="ECO:0000256" key="7">
    <source>
        <dbReference type="SAM" id="SignalP"/>
    </source>
</evidence>
<evidence type="ECO:0000256" key="6">
    <source>
        <dbReference type="PIRSR" id="PIRSR621116-50"/>
    </source>
</evidence>